<evidence type="ECO:0000256" key="1">
    <source>
        <dbReference type="SAM" id="MobiDB-lite"/>
    </source>
</evidence>
<feature type="region of interest" description="Disordered" evidence="1">
    <location>
        <begin position="109"/>
        <end position="154"/>
    </location>
</feature>
<name>A0ABP8S3D4_9PSEU</name>
<dbReference type="EMBL" id="BAABGT010000122">
    <property type="protein sequence ID" value="GAA4560453.1"/>
    <property type="molecule type" value="Genomic_DNA"/>
</dbReference>
<proteinExistence type="predicted"/>
<comment type="caution">
    <text evidence="2">The sequence shown here is derived from an EMBL/GenBank/DDBJ whole genome shotgun (WGS) entry which is preliminary data.</text>
</comment>
<evidence type="ECO:0000313" key="3">
    <source>
        <dbReference type="Proteomes" id="UP001501598"/>
    </source>
</evidence>
<evidence type="ECO:0000313" key="2">
    <source>
        <dbReference type="EMBL" id="GAA4560453.1"/>
    </source>
</evidence>
<protein>
    <submittedName>
        <fullName evidence="2">Uncharacterized protein</fullName>
    </submittedName>
</protein>
<sequence length="154" mass="16373">MRRVLNVRGTVEMRVEVAPRSDYGRVVPTVEVVAGGVRFVDGCELDATVDLTVADGTASAEFTVSDGESVTFVLETTDTGADDLTPEDGAGLLDATMAFWRRWLAQSTYTGPTSSSWTSTARSSTRSTRSTSTARGSTAPRARSRSARSGTSRP</sequence>
<gene>
    <name evidence="2" type="ORF">GCM10023175_70500</name>
</gene>
<feature type="compositionally biased region" description="Low complexity" evidence="1">
    <location>
        <begin position="113"/>
        <end position="154"/>
    </location>
</feature>
<accession>A0ABP8S3D4</accession>
<organism evidence="2 3">
    <name type="scientific">Pseudonocardia xishanensis</name>
    <dbReference type="NCBI Taxonomy" id="630995"/>
    <lineage>
        <taxon>Bacteria</taxon>
        <taxon>Bacillati</taxon>
        <taxon>Actinomycetota</taxon>
        <taxon>Actinomycetes</taxon>
        <taxon>Pseudonocardiales</taxon>
        <taxon>Pseudonocardiaceae</taxon>
        <taxon>Pseudonocardia</taxon>
    </lineage>
</organism>
<keyword evidence="3" id="KW-1185">Reference proteome</keyword>
<dbReference type="Proteomes" id="UP001501598">
    <property type="component" value="Unassembled WGS sequence"/>
</dbReference>
<reference evidence="3" key="1">
    <citation type="journal article" date="2019" name="Int. J. Syst. Evol. Microbiol.">
        <title>The Global Catalogue of Microorganisms (GCM) 10K type strain sequencing project: providing services to taxonomists for standard genome sequencing and annotation.</title>
        <authorList>
            <consortium name="The Broad Institute Genomics Platform"/>
            <consortium name="The Broad Institute Genome Sequencing Center for Infectious Disease"/>
            <person name="Wu L."/>
            <person name="Ma J."/>
        </authorList>
    </citation>
    <scope>NUCLEOTIDE SEQUENCE [LARGE SCALE GENOMIC DNA]</scope>
    <source>
        <strain evidence="3">JCM 17906</strain>
    </source>
</reference>